<dbReference type="Proteomes" id="UP000005007">
    <property type="component" value="Chromosome"/>
</dbReference>
<dbReference type="KEGG" id="hhq:HPSH169_00380"/>
<gene>
    <name evidence="1" type="ORF">HPSH169_00380</name>
</gene>
<dbReference type="AlphaFoldDB" id="A0A0E0WAI4"/>
<evidence type="ECO:0000313" key="2">
    <source>
        <dbReference type="Proteomes" id="UP000005007"/>
    </source>
</evidence>
<dbReference type="HOGENOM" id="CLU_213241_0_0_7"/>
<accession>A0A0E0WAI4</accession>
<dbReference type="EMBL" id="CP003473">
    <property type="protein sequence ID" value="AFH98788.1"/>
    <property type="molecule type" value="Genomic_DNA"/>
</dbReference>
<name>A0A0E0WAI4_HELPX</name>
<reference evidence="1 2" key="1">
    <citation type="submission" date="2012-04" db="EMBL/GenBank/DDBJ databases">
        <authorList>
            <person name="Kersulyte D."/>
            <person name="Cabrera L."/>
            <person name="Pacheco R."/>
            <person name="Herrera P."/>
            <person name="Rodriguez C."/>
            <person name="Gilman R.H."/>
            <person name="Berg D.E."/>
        </authorList>
    </citation>
    <scope>NUCLEOTIDE SEQUENCE [LARGE SCALE GENOMIC DNA]</scope>
    <source>
        <strain evidence="1 2">Shi169</strain>
    </source>
</reference>
<organism evidence="1 2">
    <name type="scientific">Helicobacter pylori Shi169</name>
    <dbReference type="NCBI Taxonomy" id="1163741"/>
    <lineage>
        <taxon>Bacteria</taxon>
        <taxon>Pseudomonadati</taxon>
        <taxon>Campylobacterota</taxon>
        <taxon>Epsilonproteobacteria</taxon>
        <taxon>Campylobacterales</taxon>
        <taxon>Helicobacteraceae</taxon>
        <taxon>Helicobacter</taxon>
    </lineage>
</organism>
<proteinExistence type="predicted"/>
<dbReference type="PATRIC" id="fig|1163741.3.peg.77"/>
<evidence type="ECO:0000313" key="1">
    <source>
        <dbReference type="EMBL" id="AFH98788.1"/>
    </source>
</evidence>
<sequence>MNTPFNPQLTPLKTLFKETFALAFFRALYKKPFRRFHILDAQN</sequence>
<protein>
    <submittedName>
        <fullName evidence="1">Uncharacterized protein</fullName>
    </submittedName>
</protein>